<reference evidence="1 2" key="1">
    <citation type="journal article" date="2024" name="Science">
        <title>Giant polyketide synthase enzymes in the biosynthesis of giant marine polyether toxins.</title>
        <authorList>
            <person name="Fallon T.R."/>
            <person name="Shende V.V."/>
            <person name="Wierzbicki I.H."/>
            <person name="Pendleton A.L."/>
            <person name="Watervoot N.F."/>
            <person name="Auber R.P."/>
            <person name="Gonzalez D.J."/>
            <person name="Wisecaver J.H."/>
            <person name="Moore B.S."/>
        </authorList>
    </citation>
    <scope>NUCLEOTIDE SEQUENCE [LARGE SCALE GENOMIC DNA]</scope>
    <source>
        <strain evidence="1 2">12B1</strain>
    </source>
</reference>
<dbReference type="AlphaFoldDB" id="A0AB34JL55"/>
<evidence type="ECO:0000313" key="1">
    <source>
        <dbReference type="EMBL" id="KAL1521452.1"/>
    </source>
</evidence>
<dbReference type="EMBL" id="JBGBPQ010000007">
    <property type="protein sequence ID" value="KAL1521452.1"/>
    <property type="molecule type" value="Genomic_DNA"/>
</dbReference>
<sequence>MLVVQRPVRGAVKVPPFDHLLLLLQVGQFLVQPSGCAPMRHMLPAMRHMLPAMSCPGHSSQFNYLLHGG</sequence>
<organism evidence="1 2">
    <name type="scientific">Prymnesium parvum</name>
    <name type="common">Toxic golden alga</name>
    <dbReference type="NCBI Taxonomy" id="97485"/>
    <lineage>
        <taxon>Eukaryota</taxon>
        <taxon>Haptista</taxon>
        <taxon>Haptophyta</taxon>
        <taxon>Prymnesiophyceae</taxon>
        <taxon>Prymnesiales</taxon>
        <taxon>Prymnesiaceae</taxon>
        <taxon>Prymnesium</taxon>
    </lineage>
</organism>
<keyword evidence="2" id="KW-1185">Reference proteome</keyword>
<protein>
    <submittedName>
        <fullName evidence="1">Uncharacterized protein</fullName>
    </submittedName>
</protein>
<comment type="caution">
    <text evidence="1">The sequence shown here is derived from an EMBL/GenBank/DDBJ whole genome shotgun (WGS) entry which is preliminary data.</text>
</comment>
<gene>
    <name evidence="1" type="ORF">AB1Y20_021116</name>
</gene>
<name>A0AB34JL55_PRYPA</name>
<evidence type="ECO:0000313" key="2">
    <source>
        <dbReference type="Proteomes" id="UP001515480"/>
    </source>
</evidence>
<proteinExistence type="predicted"/>
<dbReference type="Proteomes" id="UP001515480">
    <property type="component" value="Unassembled WGS sequence"/>
</dbReference>
<accession>A0AB34JL55</accession>